<evidence type="ECO:0000256" key="7">
    <source>
        <dbReference type="ARBA" id="ARBA00023157"/>
    </source>
</evidence>
<dbReference type="EMBL" id="HACG01031316">
    <property type="protein sequence ID" value="CEK78181.1"/>
    <property type="molecule type" value="Transcribed_RNA"/>
</dbReference>
<comment type="similarity">
    <text evidence="2">Belongs to the CD36 family.</text>
</comment>
<keyword evidence="6 10" id="KW-0472">Membrane</keyword>
<keyword evidence="4 10" id="KW-0812">Transmembrane</keyword>
<dbReference type="PRINTS" id="PR01609">
    <property type="entry name" value="CD36FAMILY"/>
</dbReference>
<comment type="subcellular location">
    <subcellularLocation>
        <location evidence="1">Cell membrane</location>
        <topology evidence="1">Multi-pass membrane protein</topology>
    </subcellularLocation>
</comment>
<keyword evidence="5 10" id="KW-1133">Transmembrane helix</keyword>
<dbReference type="PROSITE" id="PS51257">
    <property type="entry name" value="PROKAR_LIPOPROTEIN"/>
    <property type="match status" value="1"/>
</dbReference>
<dbReference type="GO" id="GO:0005886">
    <property type="term" value="C:plasma membrane"/>
    <property type="evidence" value="ECO:0007669"/>
    <property type="project" value="UniProtKB-SubCell"/>
</dbReference>
<evidence type="ECO:0000256" key="3">
    <source>
        <dbReference type="ARBA" id="ARBA00022475"/>
    </source>
</evidence>
<evidence type="ECO:0000313" key="11">
    <source>
        <dbReference type="EMBL" id="CEK78181.1"/>
    </source>
</evidence>
<feature type="transmembrane region" description="Helical" evidence="10">
    <location>
        <begin position="6"/>
        <end position="30"/>
    </location>
</feature>
<organism evidence="11">
    <name type="scientific">Arion vulgaris</name>
    <dbReference type="NCBI Taxonomy" id="1028688"/>
    <lineage>
        <taxon>Eukaryota</taxon>
        <taxon>Metazoa</taxon>
        <taxon>Spiralia</taxon>
        <taxon>Lophotrochozoa</taxon>
        <taxon>Mollusca</taxon>
        <taxon>Gastropoda</taxon>
        <taxon>Heterobranchia</taxon>
        <taxon>Euthyneura</taxon>
        <taxon>Panpulmonata</taxon>
        <taxon>Eupulmonata</taxon>
        <taxon>Stylommatophora</taxon>
        <taxon>Helicina</taxon>
        <taxon>Arionoidea</taxon>
        <taxon>Arionidae</taxon>
        <taxon>Arion</taxon>
    </lineage>
</organism>
<evidence type="ECO:0000256" key="5">
    <source>
        <dbReference type="ARBA" id="ARBA00022989"/>
    </source>
</evidence>
<feature type="transmembrane region" description="Helical" evidence="10">
    <location>
        <begin position="451"/>
        <end position="471"/>
    </location>
</feature>
<dbReference type="AlphaFoldDB" id="A0A0B7ADR5"/>
<evidence type="ECO:0000256" key="4">
    <source>
        <dbReference type="ARBA" id="ARBA00022692"/>
    </source>
</evidence>
<dbReference type="GO" id="GO:0005737">
    <property type="term" value="C:cytoplasm"/>
    <property type="evidence" value="ECO:0007669"/>
    <property type="project" value="TreeGrafter"/>
</dbReference>
<evidence type="ECO:0000256" key="2">
    <source>
        <dbReference type="ARBA" id="ARBA00010532"/>
    </source>
</evidence>
<proteinExistence type="inferred from homology"/>
<keyword evidence="9" id="KW-0325">Glycoprotein</keyword>
<dbReference type="PANTHER" id="PTHR11923">
    <property type="entry name" value="SCAVENGER RECEPTOR CLASS B TYPE-1 SR-B1"/>
    <property type="match status" value="1"/>
</dbReference>
<gene>
    <name evidence="11" type="primary">ORF108739</name>
</gene>
<keyword evidence="8" id="KW-0675">Receptor</keyword>
<dbReference type="PRINTS" id="PR01610">
    <property type="entry name" value="CD36ANTIGEN"/>
</dbReference>
<evidence type="ECO:0000256" key="9">
    <source>
        <dbReference type="ARBA" id="ARBA00023180"/>
    </source>
</evidence>
<dbReference type="InterPro" id="IPR002159">
    <property type="entry name" value="CD36_fam"/>
</dbReference>
<dbReference type="Pfam" id="PF01130">
    <property type="entry name" value="CD36"/>
    <property type="match status" value="1"/>
</dbReference>
<evidence type="ECO:0000256" key="10">
    <source>
        <dbReference type="SAM" id="Phobius"/>
    </source>
</evidence>
<accession>A0A0B7ADR5</accession>
<reference evidence="11" key="1">
    <citation type="submission" date="2014-12" db="EMBL/GenBank/DDBJ databases">
        <title>Insight into the proteome of Arion vulgaris.</title>
        <authorList>
            <person name="Aradska J."/>
            <person name="Bulat T."/>
            <person name="Smidak R."/>
            <person name="Sarate P."/>
            <person name="Gangsoo J."/>
            <person name="Sialana F."/>
            <person name="Bilban M."/>
            <person name="Lubec G."/>
        </authorList>
    </citation>
    <scope>NUCLEOTIDE SEQUENCE</scope>
    <source>
        <tissue evidence="11">Skin</tissue>
    </source>
</reference>
<keyword evidence="3" id="KW-1003">Cell membrane</keyword>
<dbReference type="PANTHER" id="PTHR11923:SF51">
    <property type="entry name" value="LYSOSOME MEMBRANE PROTEIN 2"/>
    <property type="match status" value="1"/>
</dbReference>
<evidence type="ECO:0000256" key="6">
    <source>
        <dbReference type="ARBA" id="ARBA00023136"/>
    </source>
</evidence>
<keyword evidence="7" id="KW-1015">Disulfide bond</keyword>
<dbReference type="InterPro" id="IPR005428">
    <property type="entry name" value="CD36/SCARB1/SNMP1"/>
</dbReference>
<evidence type="ECO:0008006" key="12">
    <source>
        <dbReference type="Google" id="ProtNLM"/>
    </source>
</evidence>
<dbReference type="GO" id="GO:0005044">
    <property type="term" value="F:scavenger receptor activity"/>
    <property type="evidence" value="ECO:0007669"/>
    <property type="project" value="TreeGrafter"/>
</dbReference>
<name>A0A0B7ADR5_9EUPU</name>
<evidence type="ECO:0000256" key="1">
    <source>
        <dbReference type="ARBA" id="ARBA00004651"/>
    </source>
</evidence>
<evidence type="ECO:0000256" key="8">
    <source>
        <dbReference type="ARBA" id="ARBA00023170"/>
    </source>
</evidence>
<protein>
    <recommendedName>
        <fullName evidence="12">Lysosome membrane protein 2</fullName>
    </recommendedName>
</protein>
<sequence length="493" mass="55282">MVAKKFVALVVFGSLGVILLVLGCVLIHVFTKMIHNGVEDNIALKNGSQSYKRWADPSSPIYFQVWMFDVVNSAEVLQGDKPVLIQKGPYTYREVRHKFDISYNKSGTLSYREEISYFFQPDMSVGSENDTFVSVNLPMLTVVELLRWEPKWLKEVIEIVFVGFGEKVFQKYTVHDLMWGYPDKILAEVNKWAKDHKHNFSVPDMIGLFYNKNNSNDGLYQIYSGLDGVQDYGEIVTWNGKSKLDYWNSEITNMINGSDGTIYPPFVDSSETKYLFSSDLCRSLGLVYKNTVNIKGIDLDQFVAPDIMFANVTVNPYNAGFCSPPGNCLPSGLLNVSVCRKYAPVIMSMPHFLGCDEDTVNGVIGLNPSREEHESYIDIEPRTGVAMNVGKKLQVNALVESITGFSTTDNIKTVVLPIIWLNESAMISDGDASDFKSQVTDKIKLTQGVQYGLIGLGVVLIIIVIIIIIRIKFYPSEPSHHINDDEPRLLPAA</sequence>